<comment type="caution">
    <text evidence="1">The sequence shown here is derived from an EMBL/GenBank/DDBJ whole genome shotgun (WGS) entry which is preliminary data.</text>
</comment>
<organism evidence="1 2">
    <name type="scientific">Xenoophorus captivus</name>
    <dbReference type="NCBI Taxonomy" id="1517983"/>
    <lineage>
        <taxon>Eukaryota</taxon>
        <taxon>Metazoa</taxon>
        <taxon>Chordata</taxon>
        <taxon>Craniata</taxon>
        <taxon>Vertebrata</taxon>
        <taxon>Euteleostomi</taxon>
        <taxon>Actinopterygii</taxon>
        <taxon>Neopterygii</taxon>
        <taxon>Teleostei</taxon>
        <taxon>Neoteleostei</taxon>
        <taxon>Acanthomorphata</taxon>
        <taxon>Ovalentaria</taxon>
        <taxon>Atherinomorphae</taxon>
        <taxon>Cyprinodontiformes</taxon>
        <taxon>Goodeidae</taxon>
        <taxon>Xenoophorus</taxon>
    </lineage>
</organism>
<dbReference type="InterPro" id="IPR015943">
    <property type="entry name" value="WD40/YVTN_repeat-like_dom_sf"/>
</dbReference>
<evidence type="ECO:0000313" key="2">
    <source>
        <dbReference type="Proteomes" id="UP001434883"/>
    </source>
</evidence>
<dbReference type="Proteomes" id="UP001434883">
    <property type="component" value="Unassembled WGS sequence"/>
</dbReference>
<protein>
    <submittedName>
        <fullName evidence="1">Semaphorin-3F</fullName>
    </submittedName>
</protein>
<sequence length="81" mass="9576">MPITWLSCKHSFELRSTGTAHHFAYLLNASDYRILRMDEDHDRMYVGSKDHILSLDLHDINKSPHIVRFLCMPFTMALIWD</sequence>
<gene>
    <name evidence="1" type="primary">SEMA3F</name>
    <name evidence="1" type="ORF">XENOCAPTIV_030023</name>
</gene>
<proteinExistence type="predicted"/>
<accession>A0ABV0QM14</accession>
<dbReference type="InterPro" id="IPR036352">
    <property type="entry name" value="Semap_dom_sf"/>
</dbReference>
<dbReference type="EMBL" id="JAHRIN010016895">
    <property type="protein sequence ID" value="MEQ2196483.1"/>
    <property type="molecule type" value="Genomic_DNA"/>
</dbReference>
<dbReference type="Gene3D" id="2.130.10.10">
    <property type="entry name" value="YVTN repeat-like/Quinoprotein amine dehydrogenase"/>
    <property type="match status" value="1"/>
</dbReference>
<reference evidence="1 2" key="1">
    <citation type="submission" date="2021-06" db="EMBL/GenBank/DDBJ databases">
        <authorList>
            <person name="Palmer J.M."/>
        </authorList>
    </citation>
    <scope>NUCLEOTIDE SEQUENCE [LARGE SCALE GENOMIC DNA]</scope>
    <source>
        <strain evidence="1 2">XC_2019</strain>
        <tissue evidence="1">Muscle</tissue>
    </source>
</reference>
<dbReference type="SUPFAM" id="SSF101912">
    <property type="entry name" value="Sema domain"/>
    <property type="match status" value="1"/>
</dbReference>
<evidence type="ECO:0000313" key="1">
    <source>
        <dbReference type="EMBL" id="MEQ2196483.1"/>
    </source>
</evidence>
<name>A0ABV0QM14_9TELE</name>
<keyword evidence="2" id="KW-1185">Reference proteome</keyword>